<evidence type="ECO:0000256" key="2">
    <source>
        <dbReference type="ARBA" id="ARBA00022679"/>
    </source>
</evidence>
<dbReference type="InterPro" id="IPR013024">
    <property type="entry name" value="GGCT-like"/>
</dbReference>
<dbReference type="SUPFAM" id="SSF110857">
    <property type="entry name" value="Gamma-glutamyl cyclotransferase-like"/>
    <property type="match status" value="1"/>
</dbReference>
<accession>A0A284RLW6</accession>
<dbReference type="OrthoDB" id="1044435at2759"/>
<proteinExistence type="inferred from homology"/>
<evidence type="ECO:0000256" key="3">
    <source>
        <dbReference type="ARBA" id="ARBA00030602"/>
    </source>
</evidence>
<dbReference type="AlphaFoldDB" id="A0A284RLW6"/>
<dbReference type="GO" id="GO:0016740">
    <property type="term" value="F:transferase activity"/>
    <property type="evidence" value="ECO:0007669"/>
    <property type="project" value="UniProtKB-KW"/>
</dbReference>
<dbReference type="OMA" id="RDNAWKW"/>
<keyword evidence="6" id="KW-1185">Reference proteome</keyword>
<evidence type="ECO:0000256" key="1">
    <source>
        <dbReference type="ARBA" id="ARBA00008861"/>
    </source>
</evidence>
<keyword evidence="2" id="KW-0808">Transferase</keyword>
<organism evidence="5 6">
    <name type="scientific">Armillaria ostoyae</name>
    <name type="common">Armillaria root rot fungus</name>
    <dbReference type="NCBI Taxonomy" id="47428"/>
    <lineage>
        <taxon>Eukaryota</taxon>
        <taxon>Fungi</taxon>
        <taxon>Dikarya</taxon>
        <taxon>Basidiomycota</taxon>
        <taxon>Agaricomycotina</taxon>
        <taxon>Agaricomycetes</taxon>
        <taxon>Agaricomycetidae</taxon>
        <taxon>Agaricales</taxon>
        <taxon>Marasmiineae</taxon>
        <taxon>Physalacriaceae</taxon>
        <taxon>Armillaria</taxon>
    </lineage>
</organism>
<gene>
    <name evidence="5" type="ORF">ARMOST_13148</name>
</gene>
<dbReference type="CDD" id="cd06661">
    <property type="entry name" value="GGCT_like"/>
    <property type="match status" value="1"/>
</dbReference>
<dbReference type="InterPro" id="IPR009288">
    <property type="entry name" value="AIG2-like_dom"/>
</dbReference>
<sequence>MSHSAFFYGTLMHPKILTKVIKNDGSHLKICSAVLLEHTRHKVKSEEYPGVIPFSRGQVFFDRELTQEEKCVRGTLVHGLTNMDILLLDAFEGTEYTRGPVPVHPLEDTINLSDYSVSKDDKHLVPNPPALLPPVEELAEAIPAETYIYRDVNKLDAELWSFGEFVRLNAWKWYQPEVSEVDGRNSRYRDSYNVVAEAVAVKA</sequence>
<dbReference type="PANTHER" id="PTHR31544">
    <property type="entry name" value="AIG2-LIKE PROTEIN D"/>
    <property type="match status" value="1"/>
</dbReference>
<comment type="similarity">
    <text evidence="1">Belongs to the gamma-glutamylcyclotransferase family.</text>
</comment>
<dbReference type="EMBL" id="FUEG01000011">
    <property type="protein sequence ID" value="SJL09767.1"/>
    <property type="molecule type" value="Genomic_DNA"/>
</dbReference>
<evidence type="ECO:0000313" key="5">
    <source>
        <dbReference type="EMBL" id="SJL09767.1"/>
    </source>
</evidence>
<feature type="domain" description="Gamma-glutamylcyclotransferase AIG2-like" evidence="4">
    <location>
        <begin position="6"/>
        <end position="107"/>
    </location>
</feature>
<name>A0A284RLW6_ARMOS</name>
<dbReference type="Proteomes" id="UP000219338">
    <property type="component" value="Unassembled WGS sequence"/>
</dbReference>
<evidence type="ECO:0000313" key="6">
    <source>
        <dbReference type="Proteomes" id="UP000219338"/>
    </source>
</evidence>
<dbReference type="InterPro" id="IPR036568">
    <property type="entry name" value="GGCT-like_sf"/>
</dbReference>
<dbReference type="PANTHER" id="PTHR31544:SF2">
    <property type="entry name" value="AIG2-LIKE PROTEIN D"/>
    <property type="match status" value="1"/>
</dbReference>
<dbReference type="Gene3D" id="3.10.490.10">
    <property type="entry name" value="Gamma-glutamyl cyclotransferase-like"/>
    <property type="match status" value="1"/>
</dbReference>
<protein>
    <recommendedName>
        <fullName evidence="3">Putative gamma-glutamylcyclotransferase</fullName>
    </recommendedName>
</protein>
<dbReference type="InterPro" id="IPR045038">
    <property type="entry name" value="AIG2-like"/>
</dbReference>
<evidence type="ECO:0000259" key="4">
    <source>
        <dbReference type="Pfam" id="PF06094"/>
    </source>
</evidence>
<dbReference type="Pfam" id="PF06094">
    <property type="entry name" value="GGACT"/>
    <property type="match status" value="1"/>
</dbReference>
<reference evidence="6" key="1">
    <citation type="journal article" date="2017" name="Nat. Ecol. Evol.">
        <title>Genome expansion and lineage-specific genetic innovations in the forest pathogenic fungi Armillaria.</title>
        <authorList>
            <person name="Sipos G."/>
            <person name="Prasanna A.N."/>
            <person name="Walter M.C."/>
            <person name="O'Connor E."/>
            <person name="Balint B."/>
            <person name="Krizsan K."/>
            <person name="Kiss B."/>
            <person name="Hess J."/>
            <person name="Varga T."/>
            <person name="Slot J."/>
            <person name="Riley R."/>
            <person name="Boka B."/>
            <person name="Rigling D."/>
            <person name="Barry K."/>
            <person name="Lee J."/>
            <person name="Mihaltcheva S."/>
            <person name="LaButti K."/>
            <person name="Lipzen A."/>
            <person name="Waldron R."/>
            <person name="Moloney N.M."/>
            <person name="Sperisen C."/>
            <person name="Kredics L."/>
            <person name="Vagvoelgyi C."/>
            <person name="Patrignani A."/>
            <person name="Fitzpatrick D."/>
            <person name="Nagy I."/>
            <person name="Doyle S."/>
            <person name="Anderson J.B."/>
            <person name="Grigoriev I.V."/>
            <person name="Gueldener U."/>
            <person name="Muensterkoetter M."/>
            <person name="Nagy L.G."/>
        </authorList>
    </citation>
    <scope>NUCLEOTIDE SEQUENCE [LARGE SCALE GENOMIC DNA]</scope>
    <source>
        <strain evidence="6">C18/9</strain>
    </source>
</reference>